<keyword evidence="4 7" id="KW-0472">Membrane</keyword>
<evidence type="ECO:0000256" key="1">
    <source>
        <dbReference type="ARBA" id="ARBA00004141"/>
    </source>
</evidence>
<dbReference type="Pfam" id="PF20684">
    <property type="entry name" value="Fung_rhodopsin"/>
    <property type="match status" value="1"/>
</dbReference>
<evidence type="ECO:0000256" key="4">
    <source>
        <dbReference type="ARBA" id="ARBA00023136"/>
    </source>
</evidence>
<keyword evidence="3 7" id="KW-1133">Transmembrane helix</keyword>
<evidence type="ECO:0000259" key="8">
    <source>
        <dbReference type="Pfam" id="PF20684"/>
    </source>
</evidence>
<feature type="transmembrane region" description="Helical" evidence="7">
    <location>
        <begin position="125"/>
        <end position="150"/>
    </location>
</feature>
<evidence type="ECO:0000256" key="6">
    <source>
        <dbReference type="SAM" id="MobiDB-lite"/>
    </source>
</evidence>
<dbReference type="EMBL" id="MU856182">
    <property type="protein sequence ID" value="KAK3897377.1"/>
    <property type="molecule type" value="Genomic_DNA"/>
</dbReference>
<evidence type="ECO:0000313" key="9">
    <source>
        <dbReference type="EMBL" id="KAK3897377.1"/>
    </source>
</evidence>
<feature type="transmembrane region" description="Helical" evidence="7">
    <location>
        <begin position="20"/>
        <end position="39"/>
    </location>
</feature>
<dbReference type="Proteomes" id="UP001303889">
    <property type="component" value="Unassembled WGS sequence"/>
</dbReference>
<protein>
    <recommendedName>
        <fullName evidence="8">Rhodopsin domain-containing protein</fullName>
    </recommendedName>
</protein>
<sequence length="359" mass="40302">MAMQGPFMFPISERDALLSRVHVGTTIPLLALCLVPFFARIYVRIWPVWRFGWDDGLVVASLLCAIADWALLSREMFYEPQFITLDRAIEAITLAYLAIPIWAFAMTLVKTSIVLTLLRLPLKRAWTVVLYVVLGVQMTYFVANTIYLFAKCRPHHAAWDFTVAVRHCPSEQTDVIVSSIGSAVNIGTDLLLSVAPVFILWNLRRPLRERVLICSLTSIGLLATFASIMKAIVIAEWTHTEDRWSTAISIATWTVTEQFVSVLAACSPSLKKPIEKVLDKLGFPLVEHDPNISFVHMPSRMRERDLRRQAREWMGEDGTHTDTTGQRHDVESLGEKAEKAVSTSTSTSGMNSDATHKDA</sequence>
<feature type="domain" description="Rhodopsin" evidence="8">
    <location>
        <begin position="39"/>
        <end position="275"/>
    </location>
</feature>
<keyword evidence="10" id="KW-1185">Reference proteome</keyword>
<feature type="compositionally biased region" description="Basic and acidic residues" evidence="6">
    <location>
        <begin position="313"/>
        <end position="339"/>
    </location>
</feature>
<comment type="subcellular location">
    <subcellularLocation>
        <location evidence="1">Membrane</location>
        <topology evidence="1">Multi-pass membrane protein</topology>
    </subcellularLocation>
</comment>
<feature type="region of interest" description="Disordered" evidence="6">
    <location>
        <begin position="313"/>
        <end position="359"/>
    </location>
</feature>
<evidence type="ECO:0000256" key="3">
    <source>
        <dbReference type="ARBA" id="ARBA00022989"/>
    </source>
</evidence>
<dbReference type="PANTHER" id="PTHR33048:SF129">
    <property type="entry name" value="INTEGRAL MEMBRANE PROTEIN-RELATED"/>
    <property type="match status" value="1"/>
</dbReference>
<gene>
    <name evidence="9" type="ORF">C8A05DRAFT_39071</name>
</gene>
<feature type="transmembrane region" description="Helical" evidence="7">
    <location>
        <begin position="211"/>
        <end position="235"/>
    </location>
</feature>
<reference evidence="9" key="1">
    <citation type="journal article" date="2023" name="Mol. Phylogenet. Evol.">
        <title>Genome-scale phylogeny and comparative genomics of the fungal order Sordariales.</title>
        <authorList>
            <person name="Hensen N."/>
            <person name="Bonometti L."/>
            <person name="Westerberg I."/>
            <person name="Brannstrom I.O."/>
            <person name="Guillou S."/>
            <person name="Cros-Aarteil S."/>
            <person name="Calhoun S."/>
            <person name="Haridas S."/>
            <person name="Kuo A."/>
            <person name="Mondo S."/>
            <person name="Pangilinan J."/>
            <person name="Riley R."/>
            <person name="LaButti K."/>
            <person name="Andreopoulos B."/>
            <person name="Lipzen A."/>
            <person name="Chen C."/>
            <person name="Yan M."/>
            <person name="Daum C."/>
            <person name="Ng V."/>
            <person name="Clum A."/>
            <person name="Steindorff A."/>
            <person name="Ohm R.A."/>
            <person name="Martin F."/>
            <person name="Silar P."/>
            <person name="Natvig D.O."/>
            <person name="Lalanne C."/>
            <person name="Gautier V."/>
            <person name="Ament-Velasquez S.L."/>
            <person name="Kruys A."/>
            <person name="Hutchinson M.I."/>
            <person name="Powell A.J."/>
            <person name="Barry K."/>
            <person name="Miller A.N."/>
            <person name="Grigoriev I.V."/>
            <person name="Debuchy R."/>
            <person name="Gladieux P."/>
            <person name="Hiltunen Thoren M."/>
            <person name="Johannesson H."/>
        </authorList>
    </citation>
    <scope>NUCLEOTIDE SEQUENCE</scope>
    <source>
        <strain evidence="9">CBS 103.79</strain>
    </source>
</reference>
<feature type="compositionally biased region" description="Polar residues" evidence="6">
    <location>
        <begin position="341"/>
        <end position="353"/>
    </location>
</feature>
<reference evidence="9" key="2">
    <citation type="submission" date="2023-05" db="EMBL/GenBank/DDBJ databases">
        <authorList>
            <consortium name="Lawrence Berkeley National Laboratory"/>
            <person name="Steindorff A."/>
            <person name="Hensen N."/>
            <person name="Bonometti L."/>
            <person name="Westerberg I."/>
            <person name="Brannstrom I.O."/>
            <person name="Guillou S."/>
            <person name="Cros-Aarteil S."/>
            <person name="Calhoun S."/>
            <person name="Haridas S."/>
            <person name="Kuo A."/>
            <person name="Mondo S."/>
            <person name="Pangilinan J."/>
            <person name="Riley R."/>
            <person name="Labutti K."/>
            <person name="Andreopoulos B."/>
            <person name="Lipzen A."/>
            <person name="Chen C."/>
            <person name="Yanf M."/>
            <person name="Daum C."/>
            <person name="Ng V."/>
            <person name="Clum A."/>
            <person name="Ohm R."/>
            <person name="Martin F."/>
            <person name="Silar P."/>
            <person name="Natvig D."/>
            <person name="Lalanne C."/>
            <person name="Gautier V."/>
            <person name="Ament-Velasquez S.L."/>
            <person name="Kruys A."/>
            <person name="Hutchinson M.I."/>
            <person name="Powell A.J."/>
            <person name="Barry K."/>
            <person name="Miller A.N."/>
            <person name="Grigoriev I.V."/>
            <person name="Debuchy R."/>
            <person name="Gladieux P."/>
            <person name="Thoren M.H."/>
            <person name="Johannesson H."/>
        </authorList>
    </citation>
    <scope>NUCLEOTIDE SEQUENCE</scope>
    <source>
        <strain evidence="9">CBS 103.79</strain>
    </source>
</reference>
<evidence type="ECO:0000256" key="7">
    <source>
        <dbReference type="SAM" id="Phobius"/>
    </source>
</evidence>
<evidence type="ECO:0000313" key="10">
    <source>
        <dbReference type="Proteomes" id="UP001303889"/>
    </source>
</evidence>
<evidence type="ECO:0000256" key="2">
    <source>
        <dbReference type="ARBA" id="ARBA00022692"/>
    </source>
</evidence>
<accession>A0AAN6RN75</accession>
<dbReference type="PANTHER" id="PTHR33048">
    <property type="entry name" value="PTH11-LIKE INTEGRAL MEMBRANE PROTEIN (AFU_ORTHOLOGUE AFUA_5G11245)"/>
    <property type="match status" value="1"/>
</dbReference>
<dbReference type="AlphaFoldDB" id="A0AAN6RN75"/>
<dbReference type="GO" id="GO:0016020">
    <property type="term" value="C:membrane"/>
    <property type="evidence" value="ECO:0007669"/>
    <property type="project" value="UniProtKB-SubCell"/>
</dbReference>
<comment type="similarity">
    <text evidence="5">Belongs to the SAT4 family.</text>
</comment>
<organism evidence="9 10">
    <name type="scientific">Staphylotrichum tortipilum</name>
    <dbReference type="NCBI Taxonomy" id="2831512"/>
    <lineage>
        <taxon>Eukaryota</taxon>
        <taxon>Fungi</taxon>
        <taxon>Dikarya</taxon>
        <taxon>Ascomycota</taxon>
        <taxon>Pezizomycotina</taxon>
        <taxon>Sordariomycetes</taxon>
        <taxon>Sordariomycetidae</taxon>
        <taxon>Sordariales</taxon>
        <taxon>Chaetomiaceae</taxon>
        <taxon>Staphylotrichum</taxon>
    </lineage>
</organism>
<feature type="transmembrane region" description="Helical" evidence="7">
    <location>
        <begin position="51"/>
        <end position="72"/>
    </location>
</feature>
<dbReference type="InterPro" id="IPR052337">
    <property type="entry name" value="SAT4-like"/>
</dbReference>
<name>A0AAN6RN75_9PEZI</name>
<feature type="transmembrane region" description="Helical" evidence="7">
    <location>
        <begin position="92"/>
        <end position="118"/>
    </location>
</feature>
<dbReference type="InterPro" id="IPR049326">
    <property type="entry name" value="Rhodopsin_dom_fungi"/>
</dbReference>
<comment type="caution">
    <text evidence="9">The sequence shown here is derived from an EMBL/GenBank/DDBJ whole genome shotgun (WGS) entry which is preliminary data.</text>
</comment>
<proteinExistence type="inferred from homology"/>
<keyword evidence="2 7" id="KW-0812">Transmembrane</keyword>
<evidence type="ECO:0000256" key="5">
    <source>
        <dbReference type="ARBA" id="ARBA00038359"/>
    </source>
</evidence>